<dbReference type="EMBL" id="AZGK01000012">
    <property type="protein sequence ID" value="KRM45974.1"/>
    <property type="molecule type" value="Genomic_DNA"/>
</dbReference>
<keyword evidence="8 9" id="KW-0472">Membrane</keyword>
<evidence type="ECO:0000256" key="8">
    <source>
        <dbReference type="ARBA" id="ARBA00023136"/>
    </source>
</evidence>
<reference evidence="10 11" key="1">
    <citation type="journal article" date="2015" name="Genome Announc.">
        <title>Expanding the biotechnology potential of lactobacilli through comparative genomics of 213 strains and associated genera.</title>
        <authorList>
            <person name="Sun Z."/>
            <person name="Harris H.M."/>
            <person name="McCann A."/>
            <person name="Guo C."/>
            <person name="Argimon S."/>
            <person name="Zhang W."/>
            <person name="Yang X."/>
            <person name="Jeffery I.B."/>
            <person name="Cooney J.C."/>
            <person name="Kagawa T.F."/>
            <person name="Liu W."/>
            <person name="Song Y."/>
            <person name="Salvetti E."/>
            <person name="Wrobel A."/>
            <person name="Rasinkangas P."/>
            <person name="Parkhill J."/>
            <person name="Rea M.C."/>
            <person name="O'Sullivan O."/>
            <person name="Ritari J."/>
            <person name="Douillard F.P."/>
            <person name="Paul Ross R."/>
            <person name="Yang R."/>
            <person name="Briner A.E."/>
            <person name="Felis G.E."/>
            <person name="de Vos W.M."/>
            <person name="Barrangou R."/>
            <person name="Klaenhammer T.R."/>
            <person name="Caufield P.W."/>
            <person name="Cui Y."/>
            <person name="Zhang H."/>
            <person name="O'Toole P.W."/>
        </authorList>
    </citation>
    <scope>NUCLEOTIDE SEQUENCE [LARGE SCALE GENOMIC DNA]</scope>
    <source>
        <strain evidence="10 11">DSM 5707</strain>
    </source>
</reference>
<evidence type="ECO:0000313" key="11">
    <source>
        <dbReference type="Proteomes" id="UP000051957"/>
    </source>
</evidence>
<keyword evidence="6" id="KW-0769">Symport</keyword>
<keyword evidence="5 9" id="KW-0812">Transmembrane</keyword>
<evidence type="ECO:0000313" key="10">
    <source>
        <dbReference type="EMBL" id="KRM45974.1"/>
    </source>
</evidence>
<comment type="similarity">
    <text evidence="1">Belongs to the KdgT transporter family.</text>
</comment>
<evidence type="ECO:0000256" key="1">
    <source>
        <dbReference type="ARBA" id="ARBA00006430"/>
    </source>
</evidence>
<feature type="transmembrane region" description="Helical" evidence="9">
    <location>
        <begin position="164"/>
        <end position="186"/>
    </location>
</feature>
<evidence type="ECO:0008006" key="12">
    <source>
        <dbReference type="Google" id="ProtNLM"/>
    </source>
</evidence>
<feature type="transmembrane region" description="Helical" evidence="9">
    <location>
        <begin position="139"/>
        <end position="158"/>
    </location>
</feature>
<feature type="transmembrane region" description="Helical" evidence="9">
    <location>
        <begin position="80"/>
        <end position="100"/>
    </location>
</feature>
<keyword evidence="7 9" id="KW-1133">Transmembrane helix</keyword>
<evidence type="ECO:0000256" key="6">
    <source>
        <dbReference type="ARBA" id="ARBA00022847"/>
    </source>
</evidence>
<evidence type="ECO:0000256" key="3">
    <source>
        <dbReference type="ARBA" id="ARBA00022475"/>
    </source>
</evidence>
<evidence type="ECO:0000256" key="4">
    <source>
        <dbReference type="ARBA" id="ARBA00022597"/>
    </source>
</evidence>
<feature type="transmembrane region" description="Helical" evidence="9">
    <location>
        <begin position="254"/>
        <end position="273"/>
    </location>
</feature>
<organism evidence="10 11">
    <name type="scientific">Lentilactobacillus parabuchneri DSM 5707 = NBRC 107865</name>
    <dbReference type="NCBI Taxonomy" id="1423784"/>
    <lineage>
        <taxon>Bacteria</taxon>
        <taxon>Bacillati</taxon>
        <taxon>Bacillota</taxon>
        <taxon>Bacilli</taxon>
        <taxon>Lactobacillales</taxon>
        <taxon>Lactobacillaceae</taxon>
        <taxon>Lentilactobacillus</taxon>
    </lineage>
</organism>
<keyword evidence="4" id="KW-0762">Sugar transport</keyword>
<feature type="transmembrane region" description="Helical" evidence="9">
    <location>
        <begin position="47"/>
        <end position="68"/>
    </location>
</feature>
<evidence type="ECO:0000256" key="9">
    <source>
        <dbReference type="SAM" id="Phobius"/>
    </source>
</evidence>
<sequence>MIMTETIKKKKRFSIPGGNIIIPMFIGATINSFFPGLLKIGGFTTPLATGSGALVGAFLFVIGGTISFKSTPAAAKRGGTIILTKVAISIILGLIVGKLLNDNFLGLSALAIIGAMSGANNAMYAGIVHDFGDEVDEGAVGITILSVGPYVTMIALASSGLASFSIVTLLATILPLLVGMILANLFPAVKKILTDGMNASIVVVGFALGCSMNFSQIFIGGASGILLGVVVTLVGGAFTIWTDKLTGGSGVAGAAISSTAGAAMATPAALSAVDASYKAIEATATAQITAAVVVTAILTPMLTAWVAKRNKARALGKTPITEQESVSDK</sequence>
<evidence type="ECO:0000256" key="7">
    <source>
        <dbReference type="ARBA" id="ARBA00022989"/>
    </source>
</evidence>
<name>A0A0R1Z294_9LACO</name>
<accession>A0A0R1Z294</accession>
<dbReference type="PATRIC" id="fig|1423784.4.peg.682"/>
<dbReference type="AlphaFoldDB" id="A0A0R1Z294"/>
<dbReference type="GO" id="GO:0016020">
    <property type="term" value="C:membrane"/>
    <property type="evidence" value="ECO:0007669"/>
    <property type="project" value="InterPro"/>
</dbReference>
<dbReference type="Pfam" id="PF03812">
    <property type="entry name" value="KdgT"/>
    <property type="match status" value="1"/>
</dbReference>
<comment type="caution">
    <text evidence="10">The sequence shown here is derived from an EMBL/GenBank/DDBJ whole genome shotgun (WGS) entry which is preliminary data.</text>
</comment>
<keyword evidence="2" id="KW-0813">Transport</keyword>
<evidence type="ECO:0000256" key="2">
    <source>
        <dbReference type="ARBA" id="ARBA00022448"/>
    </source>
</evidence>
<dbReference type="InterPro" id="IPR004684">
    <property type="entry name" value="2keto-3dGluconate_permease"/>
</dbReference>
<feature type="transmembrane region" description="Helical" evidence="9">
    <location>
        <begin position="20"/>
        <end position="41"/>
    </location>
</feature>
<feature type="transmembrane region" description="Helical" evidence="9">
    <location>
        <begin position="106"/>
        <end position="127"/>
    </location>
</feature>
<feature type="transmembrane region" description="Helical" evidence="9">
    <location>
        <begin position="225"/>
        <end position="242"/>
    </location>
</feature>
<keyword evidence="3" id="KW-1003">Cell membrane</keyword>
<proteinExistence type="inferred from homology"/>
<dbReference type="GO" id="GO:0015649">
    <property type="term" value="F:2-keto-3-deoxygluconate:proton symporter activity"/>
    <property type="evidence" value="ECO:0007669"/>
    <property type="project" value="InterPro"/>
</dbReference>
<evidence type="ECO:0000256" key="5">
    <source>
        <dbReference type="ARBA" id="ARBA00022692"/>
    </source>
</evidence>
<feature type="transmembrane region" description="Helical" evidence="9">
    <location>
        <begin position="198"/>
        <end position="219"/>
    </location>
</feature>
<protein>
    <recommendedName>
        <fullName evidence="12">2-keto-3-deoxygluconate permease</fullName>
    </recommendedName>
</protein>
<gene>
    <name evidence="10" type="ORF">FC51_GL000679</name>
</gene>
<dbReference type="Proteomes" id="UP000051957">
    <property type="component" value="Unassembled WGS sequence"/>
</dbReference>
<feature type="transmembrane region" description="Helical" evidence="9">
    <location>
        <begin position="285"/>
        <end position="307"/>
    </location>
</feature>